<name>A0A517Z832_9PLAN</name>
<dbReference type="InterPro" id="IPR001611">
    <property type="entry name" value="Leu-rich_rpt"/>
</dbReference>
<gene>
    <name evidence="1" type="ORF">Mal4_29630</name>
</gene>
<dbReference type="Proteomes" id="UP000320496">
    <property type="component" value="Chromosome"/>
</dbReference>
<dbReference type="InterPro" id="IPR051341">
    <property type="entry name" value="Zyg-11_UBL_adapter"/>
</dbReference>
<dbReference type="PANTHER" id="PTHR12904:SF23">
    <property type="entry name" value="PROTEIN ZER-1 HOMOLOG"/>
    <property type="match status" value="1"/>
</dbReference>
<evidence type="ECO:0000313" key="2">
    <source>
        <dbReference type="Proteomes" id="UP000320496"/>
    </source>
</evidence>
<evidence type="ECO:0000313" key="1">
    <source>
        <dbReference type="EMBL" id="QDU38634.1"/>
    </source>
</evidence>
<dbReference type="Pfam" id="PF00560">
    <property type="entry name" value="LRR_1"/>
    <property type="match status" value="1"/>
</dbReference>
<dbReference type="EMBL" id="CP036275">
    <property type="protein sequence ID" value="QDU38634.1"/>
    <property type="molecule type" value="Genomic_DNA"/>
</dbReference>
<dbReference type="KEGG" id="mri:Mal4_29630"/>
<reference evidence="1 2" key="1">
    <citation type="submission" date="2019-02" db="EMBL/GenBank/DDBJ databases">
        <title>Deep-cultivation of Planctomycetes and their phenomic and genomic characterization uncovers novel biology.</title>
        <authorList>
            <person name="Wiegand S."/>
            <person name="Jogler M."/>
            <person name="Boedeker C."/>
            <person name="Pinto D."/>
            <person name="Vollmers J."/>
            <person name="Rivas-Marin E."/>
            <person name="Kohn T."/>
            <person name="Peeters S.H."/>
            <person name="Heuer A."/>
            <person name="Rast P."/>
            <person name="Oberbeckmann S."/>
            <person name="Bunk B."/>
            <person name="Jeske O."/>
            <person name="Meyerdierks A."/>
            <person name="Storesund J.E."/>
            <person name="Kallscheuer N."/>
            <person name="Luecker S."/>
            <person name="Lage O.M."/>
            <person name="Pohl T."/>
            <person name="Merkel B.J."/>
            <person name="Hornburger P."/>
            <person name="Mueller R.-W."/>
            <person name="Bruemmer F."/>
            <person name="Labrenz M."/>
            <person name="Spormann A.M."/>
            <person name="Op den Camp H."/>
            <person name="Overmann J."/>
            <person name="Amann R."/>
            <person name="Jetten M.S.M."/>
            <person name="Mascher T."/>
            <person name="Medema M.H."/>
            <person name="Devos D.P."/>
            <person name="Kaster A.-K."/>
            <person name="Ovreas L."/>
            <person name="Rohde M."/>
            <person name="Galperin M.Y."/>
            <person name="Jogler C."/>
        </authorList>
    </citation>
    <scope>NUCLEOTIDE SEQUENCE [LARGE SCALE GENOMIC DNA]</scope>
    <source>
        <strain evidence="1 2">Mal4</strain>
    </source>
</reference>
<dbReference type="Gene3D" id="3.80.10.10">
    <property type="entry name" value="Ribonuclease Inhibitor"/>
    <property type="match status" value="2"/>
</dbReference>
<accession>A0A517Z832</accession>
<dbReference type="PANTHER" id="PTHR12904">
    <property type="match status" value="1"/>
</dbReference>
<dbReference type="AlphaFoldDB" id="A0A517Z832"/>
<protein>
    <submittedName>
        <fullName evidence="1">Leucine Rich repeats (2 copies)</fullName>
    </submittedName>
</protein>
<organism evidence="1 2">
    <name type="scientific">Maioricimonas rarisocia</name>
    <dbReference type="NCBI Taxonomy" id="2528026"/>
    <lineage>
        <taxon>Bacteria</taxon>
        <taxon>Pseudomonadati</taxon>
        <taxon>Planctomycetota</taxon>
        <taxon>Planctomycetia</taxon>
        <taxon>Planctomycetales</taxon>
        <taxon>Planctomycetaceae</taxon>
        <taxon>Maioricimonas</taxon>
    </lineage>
</organism>
<dbReference type="InterPro" id="IPR032675">
    <property type="entry name" value="LRR_dom_sf"/>
</dbReference>
<sequence>MSRVLSIRLRIALGVLLCAHAVAVLLIILSRQPAAPRSNQIIDRLLAFEATPLLSHIHYDARKTGRKQFWGNGRETVELHTFLASTHLSTRFCRDLLEVRTLQRLSLTEQRFDNGMLRRLSQLTNLEDLRLSNCEFAGELPDFGAMPRLRVLWVTGARLSADDLKALLAAPRLRELRLVYSDVTDADVAHIADAQPELEVLDLWYTGITQESLPELSRLVHLRELSVAGTAVTSLEDLDVLPELEILWASETGIDVSSVRHVLGFPRLKTLHLTGCPSLPDDVGEVVPVPARVRIFK</sequence>
<dbReference type="SUPFAM" id="SSF52047">
    <property type="entry name" value="RNI-like"/>
    <property type="match status" value="1"/>
</dbReference>
<proteinExistence type="predicted"/>
<keyword evidence="2" id="KW-1185">Reference proteome</keyword>